<keyword evidence="2" id="KW-1185">Reference proteome</keyword>
<gene>
    <name evidence="1" type="ORF">BH695_1293</name>
</gene>
<evidence type="ECO:0000313" key="2">
    <source>
        <dbReference type="Proteomes" id="UP000192439"/>
    </source>
</evidence>
<sequence length="37" mass="4189">MLPTLSQRVREANIAIAIQLQVEIAAQRKKNKGLAWE</sequence>
<protein>
    <submittedName>
        <fullName evidence="1">Uncharacterized protein</fullName>
    </submittedName>
</protein>
<organism evidence="1 2">
    <name type="scientific">Microcystis aeruginosa PCC 7806SL</name>
    <dbReference type="NCBI Taxonomy" id="1903187"/>
    <lineage>
        <taxon>Bacteria</taxon>
        <taxon>Bacillati</taxon>
        <taxon>Cyanobacteriota</taxon>
        <taxon>Cyanophyceae</taxon>
        <taxon>Oscillatoriophycideae</taxon>
        <taxon>Chroococcales</taxon>
        <taxon>Microcystaceae</taxon>
        <taxon>Microcystis</taxon>
    </lineage>
</organism>
<proteinExistence type="predicted"/>
<reference evidence="1 2" key="1">
    <citation type="journal article" date="2018" name="Harmful Algae">
        <title>The highly heterogeneous methylated genomes and diverse restriction-modification systems of bloom-forming Microcystis.</title>
        <authorList>
            <person name="Zhao L."/>
            <person name="Song Y."/>
            <person name="Li L."/>
            <person name="Gan N."/>
            <person name="Brand J.J."/>
            <person name="Song L."/>
        </authorList>
    </citation>
    <scope>NUCLEOTIDE SEQUENCE [LARGE SCALE GENOMIC DNA]</scope>
    <source>
        <strain evidence="1 2">PCC 7806SL</strain>
    </source>
</reference>
<evidence type="ECO:0000313" key="1">
    <source>
        <dbReference type="EMBL" id="ARI80574.1"/>
    </source>
</evidence>
<dbReference type="Proteomes" id="UP000192439">
    <property type="component" value="Chromosome"/>
</dbReference>
<dbReference type="EMBL" id="CP020771">
    <property type="protein sequence ID" value="ARI80574.1"/>
    <property type="molecule type" value="Genomic_DNA"/>
</dbReference>
<dbReference type="AlphaFoldDB" id="A0AB33BI99"/>
<accession>A0AB33BI99</accession>
<name>A0AB33BI99_MICA7</name>